<evidence type="ECO:0000313" key="3">
    <source>
        <dbReference type="Proteomes" id="UP000726105"/>
    </source>
</evidence>
<dbReference type="GO" id="GO:0016810">
    <property type="term" value="F:hydrolase activity, acting on carbon-nitrogen (but not peptide) bonds"/>
    <property type="evidence" value="ECO:0007669"/>
    <property type="project" value="InterPro"/>
</dbReference>
<dbReference type="Proteomes" id="UP000726105">
    <property type="component" value="Unassembled WGS sequence"/>
</dbReference>
<dbReference type="InterPro" id="IPR013108">
    <property type="entry name" value="Amidohydro_3"/>
</dbReference>
<dbReference type="AlphaFoldDB" id="A0A935IUZ7"/>
<sequence>MSDVRVMRARRFRTMEPGFPTAQAVAVRGDRIVAVGSFETVVAALGDVPFEVDDTLSEYVVLPGLIDQHLHPLLGAATLSMTVISTEDWVLPDHTAPAAHTPEEYLARLRAAEQALPEGDPDGWLLTWGYHPLWHGPLDRAVLDEVSATRPIAVWHRSCHEIYLNSAATHRAGVTAEWLATQSGHGTAQVDIDAGHSWEAGFMELVITRVAPMLLGRDRLAVGLRQMVAYLHQHGVTAINEPGIMWEIEPFDLYQQILGSDETPFTSTFLVDGRAQAAAGLDPSAVVEDALTQIARAPSGKVRLLDRQVKFYADGAIISQRMQMTEPYLDDEGRPDPDHLGEWIMEPEALERYFRTYWDAGWQVHTHVTGDLGLQVLLDVIQRCMIATPRSDHRTTIVHFANSTEEQVERIARLGCIVSSNPYYPVGFADRYAAHGLGPERADAMTRNQSVVAQHVPLSLHSDLPMAPAEPLFLAWCAATRRTESGRVAAPEQRVSLDDALRAVTIGAAQSWRMEHELGSIAPGKVATFTVLGADPYDLDPERLRDIPVIGTVYQGRWFPVPQQNRRDVVGHAPAMIALPGGSALQTGAGVAHLDSGCTCEVAGAIAAACATAWASVG</sequence>
<dbReference type="InterPro" id="IPR011059">
    <property type="entry name" value="Metal-dep_hydrolase_composite"/>
</dbReference>
<comment type="caution">
    <text evidence="2">The sequence shown here is derived from an EMBL/GenBank/DDBJ whole genome shotgun (WGS) entry which is preliminary data.</text>
</comment>
<accession>A0A935IUZ7</accession>
<reference evidence="2 3" key="1">
    <citation type="submission" date="2020-10" db="EMBL/GenBank/DDBJ databases">
        <title>Connecting structure to function with the recovery of over 1000 high-quality activated sludge metagenome-assembled genomes encoding full-length rRNA genes using long-read sequencing.</title>
        <authorList>
            <person name="Singleton C.M."/>
            <person name="Petriglieri F."/>
            <person name="Kristensen J.M."/>
            <person name="Kirkegaard R.H."/>
            <person name="Michaelsen T.Y."/>
            <person name="Andersen M.H."/>
            <person name="Karst S.M."/>
            <person name="Dueholm M.S."/>
            <person name="Nielsen P.H."/>
            <person name="Albertsen M."/>
        </authorList>
    </citation>
    <scope>NUCLEOTIDE SEQUENCE [LARGE SCALE GENOMIC DNA]</scope>
    <source>
        <strain evidence="2">Ega_18-Q3-R5-49_MAXAC.001</strain>
    </source>
</reference>
<dbReference type="Gene3D" id="3.20.20.140">
    <property type="entry name" value="Metal-dependent hydrolases"/>
    <property type="match status" value="1"/>
</dbReference>
<dbReference type="InterPro" id="IPR032466">
    <property type="entry name" value="Metal_Hydrolase"/>
</dbReference>
<dbReference type="SUPFAM" id="SSF51556">
    <property type="entry name" value="Metallo-dependent hydrolases"/>
    <property type="match status" value="1"/>
</dbReference>
<name>A0A935IUZ7_9MICO</name>
<dbReference type="Pfam" id="PF07969">
    <property type="entry name" value="Amidohydro_3"/>
    <property type="match status" value="1"/>
</dbReference>
<evidence type="ECO:0000313" key="2">
    <source>
        <dbReference type="EMBL" id="MBK7272977.1"/>
    </source>
</evidence>
<organism evidence="2 3">
    <name type="scientific">Candidatus Phosphoribacter hodrii</name>
    <dbReference type="NCBI Taxonomy" id="2953743"/>
    <lineage>
        <taxon>Bacteria</taxon>
        <taxon>Bacillati</taxon>
        <taxon>Actinomycetota</taxon>
        <taxon>Actinomycetes</taxon>
        <taxon>Micrococcales</taxon>
        <taxon>Dermatophilaceae</taxon>
        <taxon>Candidatus Phosphoribacter</taxon>
    </lineage>
</organism>
<dbReference type="Gene3D" id="2.30.40.10">
    <property type="entry name" value="Urease, subunit C, domain 1"/>
    <property type="match status" value="1"/>
</dbReference>
<protein>
    <submittedName>
        <fullName evidence="2">Amidohydrolase</fullName>
    </submittedName>
</protein>
<feature type="domain" description="Amidohydrolase 3" evidence="1">
    <location>
        <begin position="60"/>
        <end position="557"/>
    </location>
</feature>
<dbReference type="PANTHER" id="PTHR22642">
    <property type="entry name" value="IMIDAZOLONEPROPIONASE"/>
    <property type="match status" value="1"/>
</dbReference>
<dbReference type="PANTHER" id="PTHR22642:SF2">
    <property type="entry name" value="PROTEIN LONG AFTER FAR-RED 3"/>
    <property type="match status" value="1"/>
</dbReference>
<proteinExistence type="predicted"/>
<dbReference type="EMBL" id="JADJIB010000002">
    <property type="protein sequence ID" value="MBK7272977.1"/>
    <property type="molecule type" value="Genomic_DNA"/>
</dbReference>
<dbReference type="InterPro" id="IPR033932">
    <property type="entry name" value="YtcJ-like"/>
</dbReference>
<dbReference type="CDD" id="cd01300">
    <property type="entry name" value="YtcJ_like"/>
    <property type="match status" value="1"/>
</dbReference>
<dbReference type="Gene3D" id="3.10.310.70">
    <property type="match status" value="1"/>
</dbReference>
<dbReference type="SUPFAM" id="SSF51338">
    <property type="entry name" value="Composite domain of metallo-dependent hydrolases"/>
    <property type="match status" value="1"/>
</dbReference>
<evidence type="ECO:0000259" key="1">
    <source>
        <dbReference type="Pfam" id="PF07969"/>
    </source>
</evidence>
<gene>
    <name evidence="2" type="ORF">IPI13_07335</name>
</gene>